<feature type="compositionally biased region" description="Low complexity" evidence="1">
    <location>
        <begin position="63"/>
        <end position="106"/>
    </location>
</feature>
<name>A0ABD4T3I2_9CYAN</name>
<dbReference type="AlphaFoldDB" id="A0ABD4T3I2"/>
<organism evidence="2 3">
    <name type="scientific">Lyngbya confervoides BDU141951</name>
    <dbReference type="NCBI Taxonomy" id="1574623"/>
    <lineage>
        <taxon>Bacteria</taxon>
        <taxon>Bacillati</taxon>
        <taxon>Cyanobacteriota</taxon>
        <taxon>Cyanophyceae</taxon>
        <taxon>Oscillatoriophycideae</taxon>
        <taxon>Oscillatoriales</taxon>
        <taxon>Microcoleaceae</taxon>
        <taxon>Lyngbya</taxon>
    </lineage>
</organism>
<feature type="region of interest" description="Disordered" evidence="1">
    <location>
        <begin position="60"/>
        <end position="118"/>
    </location>
</feature>
<reference evidence="2 3" key="1">
    <citation type="journal article" date="2015" name="Genome Announc.">
        <title>Draft Genome Sequence of Filamentous Marine Cyanobacterium Lyngbya confervoides Strain BDU141951.</title>
        <authorList>
            <person name="Chandrababunaidu M.M."/>
            <person name="Sen D."/>
            <person name="Tripathy S."/>
        </authorList>
    </citation>
    <scope>NUCLEOTIDE SEQUENCE [LARGE SCALE GENOMIC DNA]</scope>
    <source>
        <strain evidence="2 3">BDU141951</strain>
    </source>
</reference>
<gene>
    <name evidence="2" type="ORF">QQ91_0011170</name>
</gene>
<evidence type="ECO:0000313" key="2">
    <source>
        <dbReference type="EMBL" id="MCM1983376.1"/>
    </source>
</evidence>
<keyword evidence="3" id="KW-1185">Reference proteome</keyword>
<dbReference type="EMBL" id="JTHE03000061">
    <property type="protein sequence ID" value="MCM1983376.1"/>
    <property type="molecule type" value="Genomic_DNA"/>
</dbReference>
<comment type="caution">
    <text evidence="2">The sequence shown here is derived from an EMBL/GenBank/DDBJ whole genome shotgun (WGS) entry which is preliminary data.</text>
</comment>
<dbReference type="Proteomes" id="UP000031561">
    <property type="component" value="Unassembled WGS sequence"/>
</dbReference>
<evidence type="ECO:0000256" key="1">
    <source>
        <dbReference type="SAM" id="MobiDB-lite"/>
    </source>
</evidence>
<protein>
    <submittedName>
        <fullName evidence="2">Uncharacterized protein</fullName>
    </submittedName>
</protein>
<dbReference type="RefSeq" id="WP_166275086.1">
    <property type="nucleotide sequence ID" value="NZ_JTHE03000061.1"/>
</dbReference>
<sequence length="118" mass="12813">MAGFLGLGGSSESYFLEPDDAKSMGDIEYMRTPKKVKRTFAKSKGWGVIDASEKTVSAYDQRGATSAASSQSGSYTQSTPTYQASESMSQSSPSTPTPTRRPVDTSMDMFRNMAKKIR</sequence>
<accession>A0ABD4T3I2</accession>
<proteinExistence type="predicted"/>
<evidence type="ECO:0000313" key="3">
    <source>
        <dbReference type="Proteomes" id="UP000031561"/>
    </source>
</evidence>